<accession>A0ABY4S4N3</accession>
<comment type="function">
    <text evidence="1">Decomposes hydrogen peroxide into water and oxygen; serves to protect cells from the toxic effects of hydrogen peroxide.</text>
</comment>
<dbReference type="RefSeq" id="WP_250194346.1">
    <property type="nucleotide sequence ID" value="NZ_CP097635.1"/>
</dbReference>
<dbReference type="SUPFAM" id="SSF56634">
    <property type="entry name" value="Heme-dependent catalase-like"/>
    <property type="match status" value="1"/>
</dbReference>
<sequence>MSLSPAPLPYQRDLEVTEADEAETDEALREALVGISRTVARDEGHAYRSVHAKSHGLLRGRLTVAPGLAPELAQGLCAQPAEYEAVVRLSSTPGDLLDDGVSTPRGLALKLLDVPGERLPGTEADTTQDFLMVNGPVFSAPTAKRFLQTVKLLAATTDKAPHAKKVLSAALRGLESLVEKAGGESATLKALGGHPATHILGETFFTQVPVLWGPYMAKLSLAPLSPELKALTDQPIELKGHPHALRDVVHQHFAGQGGTWVLRVQLCTDLEAMPIEDASVEWPEDVSPWHTVATLTLPPQDSWPEARAEAMDDGLSFSPWHGLAAHRPIGSIMRVRKAAYQAAAAFRTGHNGVALAEPRSPQGVAG</sequence>
<reference evidence="2" key="1">
    <citation type="submission" date="2022-05" db="EMBL/GenBank/DDBJ databases">
        <title>An RpoN-dependent PEP-CTERM gene is involved in floc formation of an Aquincola tertiaricarbonis strain.</title>
        <authorList>
            <person name="Qiu D."/>
            <person name="Xia M."/>
        </authorList>
    </citation>
    <scope>NUCLEOTIDE SEQUENCE</scope>
    <source>
        <strain evidence="2">RN12</strain>
    </source>
</reference>
<name>A0ABY4S4N3_AQUTE</name>
<proteinExistence type="predicted"/>
<protein>
    <submittedName>
        <fullName evidence="2">Catalase family protein</fullName>
    </submittedName>
</protein>
<dbReference type="CDD" id="cd08152">
    <property type="entry name" value="y4iL_like"/>
    <property type="match status" value="1"/>
</dbReference>
<keyword evidence="3" id="KW-1185">Reference proteome</keyword>
<gene>
    <name evidence="2" type="ORF">MW290_09060</name>
</gene>
<dbReference type="EMBL" id="CP097635">
    <property type="protein sequence ID" value="URI06081.1"/>
    <property type="molecule type" value="Genomic_DNA"/>
</dbReference>
<dbReference type="Gene3D" id="2.40.180.10">
    <property type="entry name" value="Catalase core domain"/>
    <property type="match status" value="1"/>
</dbReference>
<organism evidence="2 3">
    <name type="scientific">Aquincola tertiaricarbonis</name>
    <dbReference type="NCBI Taxonomy" id="391953"/>
    <lineage>
        <taxon>Bacteria</taxon>
        <taxon>Pseudomonadati</taxon>
        <taxon>Pseudomonadota</taxon>
        <taxon>Betaproteobacteria</taxon>
        <taxon>Burkholderiales</taxon>
        <taxon>Sphaerotilaceae</taxon>
        <taxon>Aquincola</taxon>
    </lineage>
</organism>
<dbReference type="InterPro" id="IPR020835">
    <property type="entry name" value="Catalase_sf"/>
</dbReference>
<evidence type="ECO:0000313" key="2">
    <source>
        <dbReference type="EMBL" id="URI06081.1"/>
    </source>
</evidence>
<dbReference type="Proteomes" id="UP001056201">
    <property type="component" value="Chromosome 1"/>
</dbReference>
<dbReference type="PANTHER" id="PTHR36195">
    <property type="entry name" value="DOMAIN PROTEIN, PUTATIVE (AFU_ORTHOLOGUE AFUA_5G01990)-RELATED-RELATED"/>
    <property type="match status" value="1"/>
</dbReference>
<evidence type="ECO:0000256" key="1">
    <source>
        <dbReference type="ARBA" id="ARBA00002974"/>
    </source>
</evidence>
<dbReference type="PANTHER" id="PTHR36195:SF4">
    <property type="entry name" value="DOMAIN PROTEIN, PUTATIVE (AFU_ORTHOLOGUE AFUA_5G01990)-RELATED"/>
    <property type="match status" value="1"/>
</dbReference>
<evidence type="ECO:0000313" key="3">
    <source>
        <dbReference type="Proteomes" id="UP001056201"/>
    </source>
</evidence>